<dbReference type="Gene3D" id="2.60.40.1080">
    <property type="match status" value="1"/>
</dbReference>
<feature type="domain" description="BIG2" evidence="1">
    <location>
        <begin position="857"/>
        <end position="895"/>
    </location>
</feature>
<evidence type="ECO:0000313" key="3">
    <source>
        <dbReference type="Proteomes" id="UP000183114"/>
    </source>
</evidence>
<proteinExistence type="predicted"/>
<dbReference type="SUPFAM" id="SSF49373">
    <property type="entry name" value="Invasin/intimin cell-adhesion fragments"/>
    <property type="match status" value="1"/>
</dbReference>
<dbReference type="AlphaFoldDB" id="A0A1H4X7Z6"/>
<sequence length="995" mass="106484">MDIQSAVLNELFVLHPMIIHGWVTPVKPAGIADGGISKALYYGQAQGLVCLVDPWTELQQRSWIMAADDHVDLYCNGDLIPGAGQTVKPGEETLRQRLCLPHGNLRQGVNRLHYMVTRPSGNSEPSRDLLVLYHLRPAENLNLIIPADVLKDGVSAARAAQGVEFGFTYANRRNHDRIKFGLGDTLVEFDVPDGTAPITHTLFTDTFQKAGDNASAVAEFAVVDQLLNRVKSPEKRLDIHLDRLDLPAPTVKGMTGTNFSPTQPEVRVLVPQASLLPTDKLSVIWQGATGSAVAGSYTSPQRLVSAGLEIAVPRSVLAYSLGKQVTVTYVVERNGKPAPSLPLPLNILTLPATALIAPKIVEADANNFLDVMALGSNNATIHALLHTLIEAGQPCWLSLEGKKADGTAHNLTRWNGLPYQVNATWISQGFWPNALDNSYLKQLGHGTTLTIKFKVSLDKSNNLATATVFPDRTYTIKAVELVVPTISSVKGSASGIEIPNGSSTVETAVTLSGTASKGLKVEVLDGAVSKGQPTADPDTGIWTQLVSGLSVATHSFTAKALYGSGVSSAARTLIVRSALTLNRPSVKEALGDKLNPIAAKDTLTVIVPHYTGMLDTDQLSVTWAGTAGDGSYTSASIDVGTVGTKEIPIPNSVVAFNLGKPVTVTYTVIRNGAAYPPSQALTLAVQTIPNHDGALPMPAIDSAVNNVLDVTNLSGTEQLRVAQWPLQTSGQRVWLRYDGVAENGSATKEVVWEGPAHNKPPANLVTPAAVAWLKTLKDGSQVKITFRVNFDKVASDATAVTFPLRTYTVRAIKLPELVFNTSPITSNRKLYVWPTIPNDVIFFGSSREASGGRPPYVYSSSNSRVSSVNPSTGRVTVLGKGTATITVRDQAAQSKSYDIFINEAVFECFDLGRGNYSQIENIANARGLRLGTANGELSLISNLYKGGHWPINDAEGTWFKSYYSGGNLWGITFIYSNKGSGNTSPTTIRCGLGLK</sequence>
<dbReference type="EMBL" id="FNTF01000002">
    <property type="protein sequence ID" value="SED01786.1"/>
    <property type="molecule type" value="Genomic_DNA"/>
</dbReference>
<dbReference type="Pfam" id="PF02368">
    <property type="entry name" value="Big_2"/>
    <property type="match status" value="1"/>
</dbReference>
<dbReference type="RefSeq" id="WP_074874423.1">
    <property type="nucleotide sequence ID" value="NZ_FNTF01000002.1"/>
</dbReference>
<accession>A0A1H4X7Z6</accession>
<organism evidence="2 3">
    <name type="scientific">Pseudomonas frederiksbergensis</name>
    <dbReference type="NCBI Taxonomy" id="104087"/>
    <lineage>
        <taxon>Bacteria</taxon>
        <taxon>Pseudomonadati</taxon>
        <taxon>Pseudomonadota</taxon>
        <taxon>Gammaproteobacteria</taxon>
        <taxon>Pseudomonadales</taxon>
        <taxon>Pseudomonadaceae</taxon>
        <taxon>Pseudomonas</taxon>
    </lineage>
</organism>
<evidence type="ECO:0000259" key="1">
    <source>
        <dbReference type="Pfam" id="PF02368"/>
    </source>
</evidence>
<dbReference type="Proteomes" id="UP000183114">
    <property type="component" value="Unassembled WGS sequence"/>
</dbReference>
<name>A0A1H4X7Z6_9PSED</name>
<dbReference type="InterPro" id="IPR003343">
    <property type="entry name" value="Big_2"/>
</dbReference>
<evidence type="ECO:0000313" key="2">
    <source>
        <dbReference type="EMBL" id="SED01786.1"/>
    </source>
</evidence>
<reference evidence="2 3" key="1">
    <citation type="submission" date="2016-10" db="EMBL/GenBank/DDBJ databases">
        <authorList>
            <person name="de Groot N.N."/>
        </authorList>
    </citation>
    <scope>NUCLEOTIDE SEQUENCE [LARGE SCALE GENOMIC DNA]</scope>
    <source>
        <strain evidence="2 3">BS3655</strain>
    </source>
</reference>
<dbReference type="InterPro" id="IPR008964">
    <property type="entry name" value="Invasin/intimin_cell_adhesion"/>
</dbReference>
<gene>
    <name evidence="2" type="ORF">SAMN04490185_2577</name>
</gene>
<protein>
    <submittedName>
        <fullName evidence="2">Ig-like domain (Group 2)</fullName>
    </submittedName>
</protein>